<feature type="binding site" evidence="2">
    <location>
        <position position="443"/>
    </location>
    <ligand>
        <name>Mg(2+)</name>
        <dbReference type="ChEBI" id="CHEBI:18420"/>
        <label>1</label>
    </ligand>
</feature>
<sequence length="487" mass="51475">MRTSTTHPLQIASVRAGDGMGRVGLTFCPGKFQPSAMTGGWERDLALDMTAIAQWGAGTVVTLLDPCEMTTLAVGGLGEAVKRHGMTWLHLPIRDVSVPDRRFEEAWQVSGEALRTSLRAGFDVLVHCKGGLGRAGMIAARLLAELGMAPRTAIEAVREARPGAIETSHQEDHVLGTGPVAEPVPDASPRAAEDRAVAALLGLAAGDALGASYEFRRRGSYVPTGAMTGGGPFGLAPGQWTDDTAMALALAESLLDHPALDATDLMERFASWRTHGTYSCTGTCFDIGMTTAQAIARYRRDGDPLAGSTDPHSAGNGSLMRLAPVAIRHWRDRAAMHEVAALQSRTTHGAAEAVDACIGFCDMLADAIAGRPRSEVLRPRQARLAPAISRIMAGSWQGRHRDTIASTGYVVHSLEAAIWCTARTGSAREALVLASGLGEDTDTVAAITGQLAGALHGTAALPAQWLDALAWRERIEETARRLFRAGA</sequence>
<organism evidence="4 5">
    <name type="scientific">Novosphingobium marinum</name>
    <dbReference type="NCBI Taxonomy" id="1514948"/>
    <lineage>
        <taxon>Bacteria</taxon>
        <taxon>Pseudomonadati</taxon>
        <taxon>Pseudomonadota</taxon>
        <taxon>Alphaproteobacteria</taxon>
        <taxon>Sphingomonadales</taxon>
        <taxon>Sphingomonadaceae</taxon>
        <taxon>Novosphingobium</taxon>
    </lineage>
</organism>
<keyword evidence="4" id="KW-0326">Glycosidase</keyword>
<evidence type="ECO:0000313" key="4">
    <source>
        <dbReference type="EMBL" id="NYH97184.1"/>
    </source>
</evidence>
<keyword evidence="5" id="KW-1185">Reference proteome</keyword>
<dbReference type="PANTHER" id="PTHR16222">
    <property type="entry name" value="ADP-RIBOSYLGLYCOHYDROLASE"/>
    <property type="match status" value="1"/>
</dbReference>
<accession>A0A7Y9XYV9</accession>
<feature type="binding site" evidence="2">
    <location>
        <position position="442"/>
    </location>
    <ligand>
        <name>Mg(2+)</name>
        <dbReference type="ChEBI" id="CHEBI:18420"/>
        <label>1</label>
    </ligand>
</feature>
<dbReference type="InterPro" id="IPR029021">
    <property type="entry name" value="Prot-tyrosine_phosphatase-like"/>
</dbReference>
<dbReference type="InterPro" id="IPR057023">
    <property type="entry name" value="PTP-SAK"/>
</dbReference>
<dbReference type="FunFam" id="3.90.190.10:FF:000157">
    <property type="entry name" value="Protein-tyrosine phosphatase"/>
    <property type="match status" value="1"/>
</dbReference>
<keyword evidence="1 4" id="KW-0378">Hydrolase</keyword>
<evidence type="ECO:0000259" key="3">
    <source>
        <dbReference type="PROSITE" id="PS50056"/>
    </source>
</evidence>
<dbReference type="SUPFAM" id="SSF52799">
    <property type="entry name" value="(Phosphotyrosine protein) phosphatases II"/>
    <property type="match status" value="1"/>
</dbReference>
<protein>
    <submittedName>
        <fullName evidence="4">ADP-ribosyl-[dinitrogen reductase] hydrolase</fullName>
        <ecNumber evidence="4">3.2.2.24</ecNumber>
    </submittedName>
</protein>
<feature type="binding site" evidence="2">
    <location>
        <position position="242"/>
    </location>
    <ligand>
        <name>Mg(2+)</name>
        <dbReference type="ChEBI" id="CHEBI:18420"/>
        <label>1</label>
    </ligand>
</feature>
<keyword evidence="2" id="KW-0479">Metal-binding</keyword>
<keyword evidence="2" id="KW-0460">Magnesium</keyword>
<dbReference type="GO" id="GO:0016791">
    <property type="term" value="F:phosphatase activity"/>
    <property type="evidence" value="ECO:0007669"/>
    <property type="project" value="UniProtKB-ARBA"/>
</dbReference>
<evidence type="ECO:0000256" key="1">
    <source>
        <dbReference type="ARBA" id="ARBA00022801"/>
    </source>
</evidence>
<feature type="binding site" evidence="2">
    <location>
        <position position="241"/>
    </location>
    <ligand>
        <name>Mg(2+)</name>
        <dbReference type="ChEBI" id="CHEBI:18420"/>
        <label>1</label>
    </ligand>
</feature>
<dbReference type="SUPFAM" id="SSF101478">
    <property type="entry name" value="ADP-ribosylglycohydrolase"/>
    <property type="match status" value="1"/>
</dbReference>
<dbReference type="Gene3D" id="1.10.4080.10">
    <property type="entry name" value="ADP-ribosylation/Crystallin J1"/>
    <property type="match status" value="1"/>
</dbReference>
<dbReference type="Pfam" id="PF03747">
    <property type="entry name" value="ADP_ribosyl_GH"/>
    <property type="match status" value="1"/>
</dbReference>
<dbReference type="Proteomes" id="UP000522081">
    <property type="component" value="Unassembled WGS sequence"/>
</dbReference>
<dbReference type="PANTHER" id="PTHR16222:SF12">
    <property type="entry name" value="ADP-RIBOSYLGLYCOHYDROLASE-RELATED"/>
    <property type="match status" value="1"/>
</dbReference>
<feature type="binding site" evidence="2">
    <location>
        <position position="440"/>
    </location>
    <ligand>
        <name>Mg(2+)</name>
        <dbReference type="ChEBI" id="CHEBI:18420"/>
        <label>1</label>
    </ligand>
</feature>
<proteinExistence type="predicted"/>
<dbReference type="Pfam" id="PF22784">
    <property type="entry name" value="PTP-SAK"/>
    <property type="match status" value="1"/>
</dbReference>
<dbReference type="InterPro" id="IPR000387">
    <property type="entry name" value="Tyr_Pase_dom"/>
</dbReference>
<dbReference type="EMBL" id="JACBZF010000016">
    <property type="protein sequence ID" value="NYH97184.1"/>
    <property type="molecule type" value="Genomic_DNA"/>
</dbReference>
<dbReference type="GO" id="GO:0047407">
    <property type="term" value="F:ADP-ribosyl-[dinitrogen reductase] hydrolase activity"/>
    <property type="evidence" value="ECO:0007669"/>
    <property type="project" value="UniProtKB-EC"/>
</dbReference>
<dbReference type="PROSITE" id="PS50056">
    <property type="entry name" value="TYR_PHOSPHATASE_2"/>
    <property type="match status" value="1"/>
</dbReference>
<dbReference type="InterPro" id="IPR036705">
    <property type="entry name" value="Ribosyl_crysJ1_sf"/>
</dbReference>
<feature type="binding site" evidence="2">
    <location>
        <position position="243"/>
    </location>
    <ligand>
        <name>Mg(2+)</name>
        <dbReference type="ChEBI" id="CHEBI:18420"/>
        <label>1</label>
    </ligand>
</feature>
<dbReference type="RefSeq" id="WP_179408942.1">
    <property type="nucleotide sequence ID" value="NZ_BMGF01000019.1"/>
</dbReference>
<dbReference type="GO" id="GO:0046872">
    <property type="term" value="F:metal ion binding"/>
    <property type="evidence" value="ECO:0007669"/>
    <property type="project" value="UniProtKB-KW"/>
</dbReference>
<comment type="cofactor">
    <cofactor evidence="2">
        <name>Mg(2+)</name>
        <dbReference type="ChEBI" id="CHEBI:18420"/>
    </cofactor>
    <text evidence="2">Binds 2 magnesium ions per subunit.</text>
</comment>
<evidence type="ECO:0000313" key="5">
    <source>
        <dbReference type="Proteomes" id="UP000522081"/>
    </source>
</evidence>
<dbReference type="InterPro" id="IPR050792">
    <property type="entry name" value="ADP-ribosylglycohydrolase"/>
</dbReference>
<reference evidence="4 5" key="1">
    <citation type="submission" date="2020-07" db="EMBL/GenBank/DDBJ databases">
        <title>Genomic Encyclopedia of Type Strains, Phase IV (KMG-IV): sequencing the most valuable type-strain genomes for metagenomic binning, comparative biology and taxonomic classification.</title>
        <authorList>
            <person name="Goeker M."/>
        </authorList>
    </citation>
    <scope>NUCLEOTIDE SEQUENCE [LARGE SCALE GENOMIC DNA]</scope>
    <source>
        <strain evidence="4 5">DSM 29043</strain>
    </source>
</reference>
<dbReference type="EC" id="3.2.2.24" evidence="4"/>
<name>A0A7Y9XYV9_9SPHN</name>
<dbReference type="CDD" id="cd14505">
    <property type="entry name" value="CDKN3-like"/>
    <property type="match status" value="1"/>
</dbReference>
<dbReference type="InterPro" id="IPR005502">
    <property type="entry name" value="Ribosyl_crysJ1"/>
</dbReference>
<dbReference type="AlphaFoldDB" id="A0A7Y9XYV9"/>
<evidence type="ECO:0000256" key="2">
    <source>
        <dbReference type="PIRSR" id="PIRSR605502-1"/>
    </source>
</evidence>
<gene>
    <name evidence="4" type="ORF">FHS75_003545</name>
</gene>
<dbReference type="Gene3D" id="3.90.190.10">
    <property type="entry name" value="Protein tyrosine phosphatase superfamily"/>
    <property type="match status" value="1"/>
</dbReference>
<comment type="caution">
    <text evidence="4">The sequence shown here is derived from an EMBL/GenBank/DDBJ whole genome shotgun (WGS) entry which is preliminary data.</text>
</comment>
<feature type="domain" description="Tyrosine specific protein phosphatases" evidence="3">
    <location>
        <begin position="101"/>
        <end position="172"/>
    </location>
</feature>